<organism evidence="2 3">
    <name type="scientific">Falsiroseomonas tokyonensis</name>
    <dbReference type="NCBI Taxonomy" id="430521"/>
    <lineage>
        <taxon>Bacteria</taxon>
        <taxon>Pseudomonadati</taxon>
        <taxon>Pseudomonadota</taxon>
        <taxon>Alphaproteobacteria</taxon>
        <taxon>Acetobacterales</taxon>
        <taxon>Roseomonadaceae</taxon>
        <taxon>Falsiroseomonas</taxon>
    </lineage>
</organism>
<proteinExistence type="predicted"/>
<reference evidence="3" key="1">
    <citation type="journal article" date="2019" name="Int. J. Syst. Evol. Microbiol.">
        <title>The Global Catalogue of Microorganisms (GCM) 10K type strain sequencing project: providing services to taxonomists for standard genome sequencing and annotation.</title>
        <authorList>
            <consortium name="The Broad Institute Genomics Platform"/>
            <consortium name="The Broad Institute Genome Sequencing Center for Infectious Disease"/>
            <person name="Wu L."/>
            <person name="Ma J."/>
        </authorList>
    </citation>
    <scope>NUCLEOTIDE SEQUENCE [LARGE SCALE GENOMIC DNA]</scope>
    <source>
        <strain evidence="3">CGMCC 1.16855</strain>
    </source>
</reference>
<dbReference type="Proteomes" id="UP001595420">
    <property type="component" value="Unassembled WGS sequence"/>
</dbReference>
<evidence type="ECO:0000313" key="3">
    <source>
        <dbReference type="Proteomes" id="UP001595420"/>
    </source>
</evidence>
<protein>
    <submittedName>
        <fullName evidence="2">Polysaccharide pyruvyl transferase family protein</fullName>
    </submittedName>
</protein>
<comment type="caution">
    <text evidence="2">The sequence shown here is derived from an EMBL/GenBank/DDBJ whole genome shotgun (WGS) entry which is preliminary data.</text>
</comment>
<sequence>MAARPISIYWWKSPDFVNIGDEINLQVCAYVSGRTVEHAELAECDLLSIGSVVHFPVNLKTFTTRQTPIHVWGSGSLEPKPVPPGTPLVYHALRGPLTRCLTSASNDLPLGDPGLLAPRIWKGASQKAHRWGVIPHHSQRSAAWVKHVLANTPRSVMIDVCNPDFAATFKLLSSCDFIVSTSLHGLIFADAWGIPSIWPESAEVHRGKSWKYFDYFASVGRSQFRAVTLPPSGNLADLPQGLLRTEHLAGIPMIGDRLEASFPRDVF</sequence>
<evidence type="ECO:0000313" key="2">
    <source>
        <dbReference type="EMBL" id="MFC3001948.1"/>
    </source>
</evidence>
<dbReference type="GO" id="GO:0016740">
    <property type="term" value="F:transferase activity"/>
    <property type="evidence" value="ECO:0007669"/>
    <property type="project" value="UniProtKB-KW"/>
</dbReference>
<keyword evidence="3" id="KW-1185">Reference proteome</keyword>
<gene>
    <name evidence="2" type="ORF">ACFOD3_18740</name>
</gene>
<feature type="domain" description="Polysaccharide pyruvyl transferase" evidence="1">
    <location>
        <begin position="90"/>
        <end position="198"/>
    </location>
</feature>
<accession>A0ABV7BZJ9</accession>
<dbReference type="Pfam" id="PF04230">
    <property type="entry name" value="PS_pyruv_trans"/>
    <property type="match status" value="1"/>
</dbReference>
<dbReference type="EMBL" id="JBHRSB010000005">
    <property type="protein sequence ID" value="MFC3001948.1"/>
    <property type="molecule type" value="Genomic_DNA"/>
</dbReference>
<keyword evidence="2" id="KW-0808">Transferase</keyword>
<name>A0ABV7BZJ9_9PROT</name>
<dbReference type="InterPro" id="IPR007345">
    <property type="entry name" value="Polysacch_pyruvyl_Trfase"/>
</dbReference>
<evidence type="ECO:0000259" key="1">
    <source>
        <dbReference type="Pfam" id="PF04230"/>
    </source>
</evidence>